<organism evidence="7 8">
    <name type="scientific">Soehngenia longivitae</name>
    <dbReference type="NCBI Taxonomy" id="2562294"/>
    <lineage>
        <taxon>Bacteria</taxon>
        <taxon>Bacillati</taxon>
        <taxon>Bacillota</taxon>
        <taxon>Tissierellia</taxon>
        <taxon>Tissierellales</taxon>
        <taxon>Tissierellaceae</taxon>
        <taxon>Soehngenia</taxon>
    </lineage>
</organism>
<dbReference type="PANTHER" id="PTHR13353">
    <property type="entry name" value="TRANSMEMBRANE PROTEIN 19"/>
    <property type="match status" value="1"/>
</dbReference>
<reference evidence="7 8" key="1">
    <citation type="submission" date="2019-03" db="EMBL/GenBank/DDBJ databases">
        <title>Draft genome sequence data and analysis of a Fermenting Bacterium, Soehngenia longevitae strain 1933PT, isolated from petroleum reservoir in Azerbaijan.</title>
        <authorList>
            <person name="Grouzdev D.S."/>
            <person name="Bidzhieva S.K."/>
            <person name="Sokolova D.S."/>
            <person name="Tourova T.P."/>
            <person name="Poltaraus A.B."/>
            <person name="Nazina T.N."/>
        </authorList>
    </citation>
    <scope>NUCLEOTIDE SEQUENCE [LARGE SCALE GENOMIC DNA]</scope>
    <source>
        <strain evidence="7 8">1933P</strain>
    </source>
</reference>
<evidence type="ECO:0000256" key="5">
    <source>
        <dbReference type="ARBA" id="ARBA00023136"/>
    </source>
</evidence>
<dbReference type="Proteomes" id="UP000298381">
    <property type="component" value="Unassembled WGS sequence"/>
</dbReference>
<dbReference type="OrthoDB" id="9808500at2"/>
<dbReference type="Pfam" id="PF01940">
    <property type="entry name" value="DUF92"/>
    <property type="match status" value="1"/>
</dbReference>
<comment type="subcellular location">
    <subcellularLocation>
        <location evidence="1">Membrane</location>
        <topology evidence="1">Multi-pass membrane protein</topology>
    </subcellularLocation>
</comment>
<dbReference type="EMBL" id="SRIB01000003">
    <property type="protein sequence ID" value="TFZ41089.1"/>
    <property type="molecule type" value="Genomic_DNA"/>
</dbReference>
<evidence type="ECO:0000313" key="7">
    <source>
        <dbReference type="EMBL" id="TFZ41089.1"/>
    </source>
</evidence>
<accession>A0A4Z0D851</accession>
<sequence>MYRGDRLIIINIVIGIILSLVIVYPAYKKDSLTISGAVTAVILGSIIYSFGSIYHFIILVSFFISSSVLTKFKEKSKEAFEKVNDKTGKRDYTQVLANGVIGAIFVLLEYVNKSPEFFLAFSVSFAVSTADTWASEIGVLSKKNPVRIITFKPVPKGISGGISSLGLFASFLGAAFISVLTFGFSFIIYKDLVMSMYFMLICMILGFLGSIIDSVLGATVQAQYLDNQTNNLTEKKITQNGNAQLVRGIRIVDNNMVNFLSNLITSILVFIVL</sequence>
<keyword evidence="8" id="KW-1185">Reference proteome</keyword>
<dbReference type="InterPro" id="IPR002794">
    <property type="entry name" value="DUF92_TMEM19"/>
</dbReference>
<name>A0A4Z0D851_9FIRM</name>
<dbReference type="GO" id="GO:0016020">
    <property type="term" value="C:membrane"/>
    <property type="evidence" value="ECO:0007669"/>
    <property type="project" value="UniProtKB-SubCell"/>
</dbReference>
<evidence type="ECO:0000256" key="4">
    <source>
        <dbReference type="ARBA" id="ARBA00022989"/>
    </source>
</evidence>
<dbReference type="AlphaFoldDB" id="A0A4Z0D851"/>
<evidence type="ECO:0000256" key="3">
    <source>
        <dbReference type="ARBA" id="ARBA00022692"/>
    </source>
</evidence>
<comment type="similarity">
    <text evidence="2">Belongs to the TMEM19 family.</text>
</comment>
<evidence type="ECO:0000256" key="1">
    <source>
        <dbReference type="ARBA" id="ARBA00004141"/>
    </source>
</evidence>
<feature type="transmembrane region" description="Helical" evidence="6">
    <location>
        <begin position="7"/>
        <end position="27"/>
    </location>
</feature>
<keyword evidence="5 6" id="KW-0472">Membrane</keyword>
<evidence type="ECO:0000313" key="8">
    <source>
        <dbReference type="Proteomes" id="UP000298381"/>
    </source>
</evidence>
<feature type="transmembrane region" description="Helical" evidence="6">
    <location>
        <begin position="91"/>
        <end position="111"/>
    </location>
</feature>
<comment type="caution">
    <text evidence="7">The sequence shown here is derived from an EMBL/GenBank/DDBJ whole genome shotgun (WGS) entry which is preliminary data.</text>
</comment>
<dbReference type="PANTHER" id="PTHR13353:SF5">
    <property type="entry name" value="TRANSMEMBRANE PROTEIN 19"/>
    <property type="match status" value="1"/>
</dbReference>
<keyword evidence="4 6" id="KW-1133">Transmembrane helix</keyword>
<keyword evidence="3 6" id="KW-0812">Transmembrane</keyword>
<evidence type="ECO:0000256" key="2">
    <source>
        <dbReference type="ARBA" id="ARBA00009012"/>
    </source>
</evidence>
<feature type="transmembrane region" description="Helical" evidence="6">
    <location>
        <begin position="162"/>
        <end position="189"/>
    </location>
</feature>
<protein>
    <submittedName>
        <fullName evidence="7">DUF92 domain-containing protein</fullName>
    </submittedName>
</protein>
<feature type="transmembrane region" description="Helical" evidence="6">
    <location>
        <begin position="47"/>
        <end position="70"/>
    </location>
</feature>
<proteinExistence type="inferred from homology"/>
<feature type="transmembrane region" description="Helical" evidence="6">
    <location>
        <begin position="195"/>
        <end position="216"/>
    </location>
</feature>
<evidence type="ECO:0000256" key="6">
    <source>
        <dbReference type="SAM" id="Phobius"/>
    </source>
</evidence>
<gene>
    <name evidence="7" type="ORF">E4100_03045</name>
</gene>